<dbReference type="Proteomes" id="UP001159363">
    <property type="component" value="Chromosome 3"/>
</dbReference>
<accession>A0ABQ9I037</accession>
<evidence type="ECO:0000313" key="2">
    <source>
        <dbReference type="EMBL" id="KAJ8889882.1"/>
    </source>
</evidence>
<dbReference type="Gene3D" id="3.40.1310.20">
    <property type="match status" value="1"/>
</dbReference>
<protein>
    <submittedName>
        <fullName evidence="2">Uncharacterized protein</fullName>
    </submittedName>
</protein>
<evidence type="ECO:0000313" key="3">
    <source>
        <dbReference type="Proteomes" id="UP001159363"/>
    </source>
</evidence>
<gene>
    <name evidence="2" type="ORF">PR048_009387</name>
</gene>
<feature type="region of interest" description="Disordered" evidence="1">
    <location>
        <begin position="201"/>
        <end position="233"/>
    </location>
</feature>
<sequence length="1221" mass="137488">MFTQFCFCAHLYYTCTRATHACYQNRRLGESRTVSGQRNPWLVPTPGPISDQGKEGAATTHPAQLVPATLETVGDLFLALRRHWGRTTPGVAAATYHNQRSRVLRRRSRLSRSEIGCKVDTVNCCTIRVQSWTGDPDEVHWRFDIYPISAAIKRLHTIATVMESGVSAQLRRVVPGGDVQSLASFAEVRRPQAVHGIIKQHEWSGEKSPSTMKSRMSSLPPMRSQGEKSRQPMREQVVSNRSHAVLKYPQAVLERIQLPVAGTAEPDKLRKYFIKMFSLRTGKLAECPWHYIAPSFRKVLFGLSKILEIYVAEAIQIVCDWKEYLKRNPVIPIKPHMIESSGAGKEKIHKASERVNWLDRSPPNYASQVSILGIAPPPPGFYYVGIVPNDAAGRRVFSGISRFPQPFHFGTTPSSPRFALIASKYTGVTGTMSLRVQCQEARERYGRQLHSRLVPHRSYVQGAFSTAVEITHDPLARDGPLMLVVEGISIGACLPPEQILQCRRLALFPLCVSSHSEQRFLRRNHSSMRTASRRIASRRIPAHTPDAQQLRLFHSPLTCTHSTRDVMFAEDESVERPLYHGHTRHETRSTNETAHELLLGGGRLLPTTLMLLYYAMHGLRTPDFSRGRQRLHSSPSALTHSRLHSSDFTPSRPFTPRTPRPPGSRNLPSSSALDFALHTRPKCSYQDFWPLDRCSIYRVEGRRTSPRSFAQHRVAPSVLTSRIFLRRLCICRHLQPRGGGCCDVSQEQSGATGCPPGGVEERRGGQSSRSAGQRVMGTRGWCELPRGLIGLAERIGTVLIKRGGYSYHARDCGFRAHQDTYKPAAWTKRQCDFRHLHTCIGSFVCMIHDTSHYDTTRRTAGTALEVVTQVLKFIVGTNTCINPPLHGQPDALMNHWKISDCFATRHKTVMEGVYIVHWGCIHNEIPLPSKRGEKSHVRNNPTQFFGMIPHAPFTKEGLLDLLMMLFPTSYYCIALERHAEGFPHLHFWVETTLRISIKEMVGGLRSHIHSDSLNLQIVRNKKETLRYITKENLAALHNFWEYERRPAIKRERFDEPEIIGVSSESSDSTMSITDMFEVSAASVFANHSQGPSPISPHSGSGGHYDGPSDCWSECADRALDWIRDSDFEDWPSSKLSGITRIVKKQISEQDDGTLFCLSIVNDLKNISEDTKTDAKPTVLLTRPASSSLHCQLLYSALLAPEIIHVFLDTECTKHMHMKGRP</sequence>
<feature type="compositionally biased region" description="Polar residues" evidence="1">
    <location>
        <begin position="207"/>
        <end position="217"/>
    </location>
</feature>
<evidence type="ECO:0000256" key="1">
    <source>
        <dbReference type="SAM" id="MobiDB-lite"/>
    </source>
</evidence>
<organism evidence="2 3">
    <name type="scientific">Dryococelus australis</name>
    <dbReference type="NCBI Taxonomy" id="614101"/>
    <lineage>
        <taxon>Eukaryota</taxon>
        <taxon>Metazoa</taxon>
        <taxon>Ecdysozoa</taxon>
        <taxon>Arthropoda</taxon>
        <taxon>Hexapoda</taxon>
        <taxon>Insecta</taxon>
        <taxon>Pterygota</taxon>
        <taxon>Neoptera</taxon>
        <taxon>Polyneoptera</taxon>
        <taxon>Phasmatodea</taxon>
        <taxon>Verophasmatodea</taxon>
        <taxon>Anareolatae</taxon>
        <taxon>Phasmatidae</taxon>
        <taxon>Eurycanthinae</taxon>
        <taxon>Dryococelus</taxon>
    </lineage>
</organism>
<feature type="region of interest" description="Disordered" evidence="1">
    <location>
        <begin position="36"/>
        <end position="58"/>
    </location>
</feature>
<name>A0ABQ9I037_9NEOP</name>
<dbReference type="EMBL" id="JARBHB010000003">
    <property type="protein sequence ID" value="KAJ8889882.1"/>
    <property type="molecule type" value="Genomic_DNA"/>
</dbReference>
<proteinExistence type="predicted"/>
<dbReference type="SUPFAM" id="SSF55464">
    <property type="entry name" value="Origin of replication-binding domain, RBD-like"/>
    <property type="match status" value="1"/>
</dbReference>
<feature type="region of interest" description="Disordered" evidence="1">
    <location>
        <begin position="624"/>
        <end position="671"/>
    </location>
</feature>
<comment type="caution">
    <text evidence="2">The sequence shown here is derived from an EMBL/GenBank/DDBJ whole genome shotgun (WGS) entry which is preliminary data.</text>
</comment>
<keyword evidence="3" id="KW-1185">Reference proteome</keyword>
<reference evidence="2 3" key="1">
    <citation type="submission" date="2023-02" db="EMBL/GenBank/DDBJ databases">
        <title>LHISI_Scaffold_Assembly.</title>
        <authorList>
            <person name="Stuart O.P."/>
            <person name="Cleave R."/>
            <person name="Magrath M.J.L."/>
            <person name="Mikheyev A.S."/>
        </authorList>
    </citation>
    <scope>NUCLEOTIDE SEQUENCE [LARGE SCALE GENOMIC DNA]</scope>
    <source>
        <strain evidence="2">Daus_M_001</strain>
        <tissue evidence="2">Leg muscle</tissue>
    </source>
</reference>
<feature type="region of interest" description="Disordered" evidence="1">
    <location>
        <begin position="752"/>
        <end position="772"/>
    </location>
</feature>